<evidence type="ECO:0000313" key="11">
    <source>
        <dbReference type="Proteomes" id="UP001151760"/>
    </source>
</evidence>
<evidence type="ECO:0000256" key="7">
    <source>
        <dbReference type="ARBA" id="ARBA00022989"/>
    </source>
</evidence>
<dbReference type="InterPro" id="IPR004131">
    <property type="entry name" value="PPase-energised_H-pump"/>
</dbReference>
<dbReference type="EC" id="7.1.3.1" evidence="2"/>
<evidence type="ECO:0000256" key="1">
    <source>
        <dbReference type="ARBA" id="ARBA00004127"/>
    </source>
</evidence>
<keyword evidence="9" id="KW-0472">Membrane</keyword>
<keyword evidence="11" id="KW-1185">Reference proteome</keyword>
<comment type="subcellular location">
    <subcellularLocation>
        <location evidence="1">Endomembrane system</location>
        <topology evidence="1">Multi-pass membrane protein</topology>
    </subcellularLocation>
</comment>
<evidence type="ECO:0000256" key="3">
    <source>
        <dbReference type="ARBA" id="ARBA00022448"/>
    </source>
</evidence>
<evidence type="ECO:0000256" key="2">
    <source>
        <dbReference type="ARBA" id="ARBA00013242"/>
    </source>
</evidence>
<dbReference type="Proteomes" id="UP001151760">
    <property type="component" value="Unassembled WGS sequence"/>
</dbReference>
<evidence type="ECO:0000256" key="9">
    <source>
        <dbReference type="ARBA" id="ARBA00023136"/>
    </source>
</evidence>
<reference evidence="10" key="1">
    <citation type="journal article" date="2022" name="Int. J. Mol. Sci.">
        <title>Draft Genome of Tanacetum Coccineum: Genomic Comparison of Closely Related Tanacetum-Family Plants.</title>
        <authorList>
            <person name="Yamashiro T."/>
            <person name="Shiraishi A."/>
            <person name="Nakayama K."/>
            <person name="Satake H."/>
        </authorList>
    </citation>
    <scope>NUCLEOTIDE SEQUENCE</scope>
</reference>
<keyword evidence="7" id="KW-1133">Transmembrane helix</keyword>
<evidence type="ECO:0000256" key="6">
    <source>
        <dbReference type="ARBA" id="ARBA00022967"/>
    </source>
</evidence>
<keyword evidence="3" id="KW-0813">Transport</keyword>
<sequence length="134" mass="13935">MAKSRPKHHVGLSVLLNTNSPVQDVVDSSRTGAAKNNVVTGLTTDAYGPISDNAGGIAEIARMSHCIRERTNALDVAGNTTATVGKGFAIGSAALVSLALFGAFVSRAEITTVDVLTICRWLISIAEQMILAVL</sequence>
<dbReference type="EMBL" id="BQNB010010253">
    <property type="protein sequence ID" value="GJS74758.1"/>
    <property type="molecule type" value="Genomic_DNA"/>
</dbReference>
<dbReference type="Pfam" id="PF03030">
    <property type="entry name" value="H_PPase"/>
    <property type="match status" value="1"/>
</dbReference>
<organism evidence="10 11">
    <name type="scientific">Tanacetum coccineum</name>
    <dbReference type="NCBI Taxonomy" id="301880"/>
    <lineage>
        <taxon>Eukaryota</taxon>
        <taxon>Viridiplantae</taxon>
        <taxon>Streptophyta</taxon>
        <taxon>Embryophyta</taxon>
        <taxon>Tracheophyta</taxon>
        <taxon>Spermatophyta</taxon>
        <taxon>Magnoliopsida</taxon>
        <taxon>eudicotyledons</taxon>
        <taxon>Gunneridae</taxon>
        <taxon>Pentapetalae</taxon>
        <taxon>asterids</taxon>
        <taxon>campanulids</taxon>
        <taxon>Asterales</taxon>
        <taxon>Asteraceae</taxon>
        <taxon>Asteroideae</taxon>
        <taxon>Anthemideae</taxon>
        <taxon>Anthemidinae</taxon>
        <taxon>Tanacetum</taxon>
    </lineage>
</organism>
<evidence type="ECO:0000313" key="10">
    <source>
        <dbReference type="EMBL" id="GJS74758.1"/>
    </source>
</evidence>
<evidence type="ECO:0000256" key="4">
    <source>
        <dbReference type="ARBA" id="ARBA00022692"/>
    </source>
</evidence>
<evidence type="ECO:0000256" key="8">
    <source>
        <dbReference type="ARBA" id="ARBA00023065"/>
    </source>
</evidence>
<comment type="caution">
    <text evidence="10">The sequence shown here is derived from an EMBL/GenBank/DDBJ whole genome shotgun (WGS) entry which is preliminary data.</text>
</comment>
<evidence type="ECO:0000256" key="5">
    <source>
        <dbReference type="ARBA" id="ARBA00022842"/>
    </source>
</evidence>
<proteinExistence type="predicted"/>
<keyword evidence="4" id="KW-0812">Transmembrane</keyword>
<protein>
    <recommendedName>
        <fullName evidence="2">H(+)-exporting diphosphatase</fullName>
        <ecNumber evidence="2">7.1.3.1</ecNumber>
    </recommendedName>
</protein>
<reference evidence="10" key="2">
    <citation type="submission" date="2022-01" db="EMBL/GenBank/DDBJ databases">
        <authorList>
            <person name="Yamashiro T."/>
            <person name="Shiraishi A."/>
            <person name="Satake H."/>
            <person name="Nakayama K."/>
        </authorList>
    </citation>
    <scope>NUCLEOTIDE SEQUENCE</scope>
</reference>
<keyword evidence="5" id="KW-0460">Magnesium</keyword>
<keyword evidence="8" id="KW-0406">Ion transport</keyword>
<name>A0ABQ4YAR5_9ASTR</name>
<keyword evidence="6" id="KW-1278">Translocase</keyword>
<accession>A0ABQ4YAR5</accession>
<dbReference type="PANTHER" id="PTHR31998">
    <property type="entry name" value="K(+)-INSENSITIVE PYROPHOSPHATE-ENERGIZED PROTON PUMP"/>
    <property type="match status" value="1"/>
</dbReference>
<gene>
    <name evidence="10" type="ORF">Tco_0707599</name>
</gene>